<dbReference type="OrthoDB" id="1935413at2759"/>
<dbReference type="EMBL" id="JAKOGI010000037">
    <property type="protein sequence ID" value="KAJ8447543.1"/>
    <property type="molecule type" value="Genomic_DNA"/>
</dbReference>
<name>A0A9Q1KRG8_9CARY</name>
<evidence type="ECO:0000313" key="4">
    <source>
        <dbReference type="Proteomes" id="UP001153076"/>
    </source>
</evidence>
<proteinExistence type="predicted"/>
<comment type="caution">
    <text evidence="3">The sequence shown here is derived from an EMBL/GenBank/DDBJ whole genome shotgun (WGS) entry which is preliminary data.</text>
</comment>
<dbReference type="InterPro" id="IPR003611">
    <property type="entry name" value="NUMOD3"/>
</dbReference>
<gene>
    <name evidence="3" type="ORF">Cgig2_031156</name>
</gene>
<dbReference type="GO" id="GO:0003677">
    <property type="term" value="F:DNA binding"/>
    <property type="evidence" value="ECO:0007669"/>
    <property type="project" value="InterPro"/>
</dbReference>
<keyword evidence="4" id="KW-1185">Reference proteome</keyword>
<organism evidence="3 4">
    <name type="scientific">Carnegiea gigantea</name>
    <dbReference type="NCBI Taxonomy" id="171969"/>
    <lineage>
        <taxon>Eukaryota</taxon>
        <taxon>Viridiplantae</taxon>
        <taxon>Streptophyta</taxon>
        <taxon>Embryophyta</taxon>
        <taxon>Tracheophyta</taxon>
        <taxon>Spermatophyta</taxon>
        <taxon>Magnoliopsida</taxon>
        <taxon>eudicotyledons</taxon>
        <taxon>Gunneridae</taxon>
        <taxon>Pentapetalae</taxon>
        <taxon>Caryophyllales</taxon>
        <taxon>Cactineae</taxon>
        <taxon>Cactaceae</taxon>
        <taxon>Cactoideae</taxon>
        <taxon>Echinocereeae</taxon>
        <taxon>Carnegiea</taxon>
    </lineage>
</organism>
<dbReference type="AlphaFoldDB" id="A0A9Q1KRG8"/>
<evidence type="ECO:0000259" key="2">
    <source>
        <dbReference type="Pfam" id="PF07460"/>
    </source>
</evidence>
<dbReference type="Proteomes" id="UP001153076">
    <property type="component" value="Unassembled WGS sequence"/>
</dbReference>
<feature type="region of interest" description="Disordered" evidence="1">
    <location>
        <begin position="587"/>
        <end position="617"/>
    </location>
</feature>
<accession>A0A9Q1KRG8</accession>
<evidence type="ECO:0000313" key="3">
    <source>
        <dbReference type="EMBL" id="KAJ8447543.1"/>
    </source>
</evidence>
<evidence type="ECO:0000256" key="1">
    <source>
        <dbReference type="SAM" id="MobiDB-lite"/>
    </source>
</evidence>
<reference evidence="3" key="1">
    <citation type="submission" date="2022-04" db="EMBL/GenBank/DDBJ databases">
        <title>Carnegiea gigantea Genome sequencing and assembly v2.</title>
        <authorList>
            <person name="Copetti D."/>
            <person name="Sanderson M.J."/>
            <person name="Burquez A."/>
            <person name="Wojciechowski M.F."/>
        </authorList>
    </citation>
    <scope>NUCLEOTIDE SEQUENCE</scope>
    <source>
        <strain evidence="3">SGP5-SGP5p</strain>
        <tissue evidence="3">Aerial part</tissue>
    </source>
</reference>
<protein>
    <recommendedName>
        <fullName evidence="2">Nuclease associated modular domain-containing protein</fullName>
    </recommendedName>
</protein>
<sequence length="710" mass="81374">MEMSIVPGKKLELHVLRLRFRGQSSSMATLSLKDLLLILFIMMVMTDIAIAQPSFQNHWGYTRLQLCVNGKATNCSLLQYEERWASFSIFFQNPGKIKIHLGHHRKLHPKFLVKAVATFDPKISVQSEDGGKESNVSLSIDESVSSTVHAESSDADSEEIDTREKLREKLRCIKISKVHKGTWNKGRKHSPETLQRIRERTKLALQDPKVRMKLGAKSRRQLSQEARDNISAGLRMVWKRRYQRLETQATCLFDWQNLIAEAAREGFDEEEELQWDSFEILEKQLQQEWLEMPRPKTANRAPITLEERRKISEAMAAKWADPEYRARVSSGLVKYYGTPEGTERRMKMKLSRLGQFRRNFSWSSSCSQEARDKISAGLRKAWKRRRQRLETQATCLFDWQNLIAEAAREGFDEEELWDSYEILEKQLPQEWLESMENGKATPRPKTGNRAPRTLEERRKFSEAIDGGHSKRTPRIKVGDAEGSAVNELEARSQQAKLKKEYVPKFKDPLASSKLEMLKSIRAQRVASQTKMNETLEQAKLLMAEARKAAKALEFVAMKSPVAKASLVQVRKLIAEVTQTIEKIENGKVGSPRDAASGYRQNQVERSGNGALTKDPSDEHPIAINGIAYLESSQGHNADFNLYRQTMLSNTYMIYHRQMRLGGYKFRELKNVDPATTQFSPHETEVCRDPDVRSLMPANRKIDSVNCEAGI</sequence>
<dbReference type="PANTHER" id="PTHR34199">
    <property type="entry name" value="NUMOD3 MOTIF FAMILY PROTEIN, EXPRESSED"/>
    <property type="match status" value="1"/>
</dbReference>
<feature type="domain" description="Nuclease associated modular" evidence="2">
    <location>
        <begin position="174"/>
        <end position="198"/>
    </location>
</feature>
<dbReference type="Pfam" id="PF07460">
    <property type="entry name" value="NUMOD3"/>
    <property type="match status" value="1"/>
</dbReference>
<dbReference type="PANTHER" id="PTHR34199:SF2">
    <property type="entry name" value="NUMOD3 MOTIF FAMILY PROTEIN, EXPRESSED"/>
    <property type="match status" value="1"/>
</dbReference>